<comment type="caution">
    <text evidence="3">The sequence shown here is derived from an EMBL/GenBank/DDBJ whole genome shotgun (WGS) entry which is preliminary data.</text>
</comment>
<name>A0A978VLS6_ZIZJJ</name>
<proteinExistence type="predicted"/>
<evidence type="ECO:0000256" key="2">
    <source>
        <dbReference type="SAM" id="Phobius"/>
    </source>
</evidence>
<dbReference type="Proteomes" id="UP000813462">
    <property type="component" value="Unassembled WGS sequence"/>
</dbReference>
<protein>
    <recommendedName>
        <fullName evidence="5">Transmembrane protein</fullName>
    </recommendedName>
</protein>
<organism evidence="3 4">
    <name type="scientific">Ziziphus jujuba var. spinosa</name>
    <dbReference type="NCBI Taxonomy" id="714518"/>
    <lineage>
        <taxon>Eukaryota</taxon>
        <taxon>Viridiplantae</taxon>
        <taxon>Streptophyta</taxon>
        <taxon>Embryophyta</taxon>
        <taxon>Tracheophyta</taxon>
        <taxon>Spermatophyta</taxon>
        <taxon>Magnoliopsida</taxon>
        <taxon>eudicotyledons</taxon>
        <taxon>Gunneridae</taxon>
        <taxon>Pentapetalae</taxon>
        <taxon>rosids</taxon>
        <taxon>fabids</taxon>
        <taxon>Rosales</taxon>
        <taxon>Rhamnaceae</taxon>
        <taxon>Paliureae</taxon>
        <taxon>Ziziphus</taxon>
    </lineage>
</organism>
<evidence type="ECO:0008006" key="5">
    <source>
        <dbReference type="Google" id="ProtNLM"/>
    </source>
</evidence>
<evidence type="ECO:0000313" key="3">
    <source>
        <dbReference type="EMBL" id="KAH7534045.1"/>
    </source>
</evidence>
<sequence length="285" mass="31920">MARRAGSRNKNESAITRGVNKTSRPEYNQILVKRQDGGFGLTSQKEILSWGFHEYFCCPQKFPNFSHKQQKSKTEKNTKEAIKISLSLSLSLAAGKSSHGVVNESTQPPRHRPPLDLGPLCHRKALQDLLPLLLLILSQRALLSPIPFLFFLFRIRHPFHEIRPLNDAVLIEEEELDESRFQRRPLRLPLLPMTSSLTTSYDLSSLRDRTKDILSVVVALLFGVGSGALVAATMFLASSLFWNDYRSSSPYGDDSDEEEDLSPKKIGYVKILAAESESVPAPATT</sequence>
<evidence type="ECO:0000313" key="4">
    <source>
        <dbReference type="Proteomes" id="UP000813462"/>
    </source>
</evidence>
<feature type="transmembrane region" description="Helical" evidence="2">
    <location>
        <begin position="213"/>
        <end position="242"/>
    </location>
</feature>
<dbReference type="AlphaFoldDB" id="A0A978VLS6"/>
<dbReference type="PANTHER" id="PTHR35107:SF2">
    <property type="entry name" value="EXPRESSED PROTEIN"/>
    <property type="match status" value="1"/>
</dbReference>
<keyword evidence="2" id="KW-0472">Membrane</keyword>
<dbReference type="EMBL" id="JAEACU010000004">
    <property type="protein sequence ID" value="KAH7534045.1"/>
    <property type="molecule type" value="Genomic_DNA"/>
</dbReference>
<reference evidence="3" key="1">
    <citation type="journal article" date="2021" name="Front. Plant Sci.">
        <title>Chromosome-Scale Genome Assembly for Chinese Sour Jujube and Insights Into Its Genome Evolution and Domestication Signature.</title>
        <authorList>
            <person name="Shen L.-Y."/>
            <person name="Luo H."/>
            <person name="Wang X.-L."/>
            <person name="Wang X.-M."/>
            <person name="Qiu X.-J."/>
            <person name="Liu H."/>
            <person name="Zhou S.-S."/>
            <person name="Jia K.-H."/>
            <person name="Nie S."/>
            <person name="Bao Y.-T."/>
            <person name="Zhang R.-G."/>
            <person name="Yun Q.-Z."/>
            <person name="Chai Y.-H."/>
            <person name="Lu J.-Y."/>
            <person name="Li Y."/>
            <person name="Zhao S.-W."/>
            <person name="Mao J.-F."/>
            <person name="Jia S.-G."/>
            <person name="Mao Y.-M."/>
        </authorList>
    </citation>
    <scope>NUCLEOTIDE SEQUENCE</scope>
    <source>
        <strain evidence="3">AT0</strain>
        <tissue evidence="3">Leaf</tissue>
    </source>
</reference>
<dbReference type="PANTHER" id="PTHR35107">
    <property type="entry name" value="EXPRESSED PROTEIN"/>
    <property type="match status" value="1"/>
</dbReference>
<accession>A0A978VLS6</accession>
<keyword evidence="2" id="KW-0812">Transmembrane</keyword>
<feature type="region of interest" description="Disordered" evidence="1">
    <location>
        <begin position="1"/>
        <end position="21"/>
    </location>
</feature>
<evidence type="ECO:0000256" key="1">
    <source>
        <dbReference type="SAM" id="MobiDB-lite"/>
    </source>
</evidence>
<gene>
    <name evidence="3" type="ORF">FEM48_Zijuj04G0195900</name>
</gene>
<keyword evidence="2" id="KW-1133">Transmembrane helix</keyword>